<feature type="compositionally biased region" description="Gly residues" evidence="1">
    <location>
        <begin position="314"/>
        <end position="326"/>
    </location>
</feature>
<dbReference type="eggNOG" id="ENOG502S73I">
    <property type="taxonomic scope" value="Eukaryota"/>
</dbReference>
<keyword evidence="4" id="KW-1185">Reference proteome</keyword>
<sequence length="380" mass="42003">MADERAPPPPLPPQSSGAGVVSATANAADSCRTVLIIECWFFDQEPILQRSSHQGLTAQYTALKLAPPHGPQFQLKLYAMKKYQCSCRRCGHQFNQLVQKGVDNGIATKALSLAYENICDRFILFAGDGDFYDSLNLIKNVLRKDLWVVGYRNTVSADLQQLASHVIWVDEMWSEIKMPVTAGTITRHHSDEDVADSDDQSTLYPQKRGKYRQVQLISQKPPPGGDRHQRRDRSQSRPRNGAVQQPPVDLGNEASRVVMPAAAPATTTRAEKRLARRRGLRTEKHRRNGEPISSKEDTFGQDPRPNDPPRPGILGVGPRGNGGNGGNEAREEEGEDRKAPTAPLSFALSDVSSSEEDEAFPETKRKQITVIDLASDTESD</sequence>
<evidence type="ECO:0000313" key="4">
    <source>
        <dbReference type="Proteomes" id="UP000019132"/>
    </source>
</evidence>
<name>K3WPN1_GLOUD</name>
<dbReference type="STRING" id="431595.K3WPN1"/>
<dbReference type="InParanoid" id="K3WPN1"/>
<feature type="region of interest" description="Disordered" evidence="1">
    <location>
        <begin position="188"/>
        <end position="365"/>
    </location>
</feature>
<dbReference type="Pfam" id="PF01936">
    <property type="entry name" value="NYN"/>
    <property type="match status" value="1"/>
</dbReference>
<feature type="compositionally biased region" description="Basic residues" evidence="1">
    <location>
        <begin position="274"/>
        <end position="287"/>
    </location>
</feature>
<dbReference type="Gene3D" id="3.40.50.1010">
    <property type="entry name" value="5'-nuclease"/>
    <property type="match status" value="1"/>
</dbReference>
<dbReference type="AlphaFoldDB" id="K3WPN1"/>
<reference evidence="4" key="1">
    <citation type="journal article" date="2010" name="Genome Biol.">
        <title>Genome sequence of the necrotrophic plant pathogen Pythium ultimum reveals original pathogenicity mechanisms and effector repertoire.</title>
        <authorList>
            <person name="Levesque C.A."/>
            <person name="Brouwer H."/>
            <person name="Cano L."/>
            <person name="Hamilton J.P."/>
            <person name="Holt C."/>
            <person name="Huitema E."/>
            <person name="Raffaele S."/>
            <person name="Robideau G.P."/>
            <person name="Thines M."/>
            <person name="Win J."/>
            <person name="Zerillo M.M."/>
            <person name="Beakes G.W."/>
            <person name="Boore J.L."/>
            <person name="Busam D."/>
            <person name="Dumas B."/>
            <person name="Ferriera S."/>
            <person name="Fuerstenberg S.I."/>
            <person name="Gachon C.M."/>
            <person name="Gaulin E."/>
            <person name="Govers F."/>
            <person name="Grenville-Briggs L."/>
            <person name="Horner N."/>
            <person name="Hostetler J."/>
            <person name="Jiang R.H."/>
            <person name="Johnson J."/>
            <person name="Krajaejun T."/>
            <person name="Lin H."/>
            <person name="Meijer H.J."/>
            <person name="Moore B."/>
            <person name="Morris P."/>
            <person name="Phuntmart V."/>
            <person name="Puiu D."/>
            <person name="Shetty J."/>
            <person name="Stajich J.E."/>
            <person name="Tripathy S."/>
            <person name="Wawra S."/>
            <person name="van West P."/>
            <person name="Whitty B.R."/>
            <person name="Coutinho P.M."/>
            <person name="Henrissat B."/>
            <person name="Martin F."/>
            <person name="Thomas P.D."/>
            <person name="Tyler B.M."/>
            <person name="De Vries R.P."/>
            <person name="Kamoun S."/>
            <person name="Yandell M."/>
            <person name="Tisserat N."/>
            <person name="Buell C.R."/>
        </authorList>
    </citation>
    <scope>NUCLEOTIDE SEQUENCE</scope>
    <source>
        <strain evidence="4">DAOM:BR144</strain>
    </source>
</reference>
<dbReference type="EMBL" id="GL376560">
    <property type="status" value="NOT_ANNOTATED_CDS"/>
    <property type="molecule type" value="Genomic_DNA"/>
</dbReference>
<dbReference type="InterPro" id="IPR021139">
    <property type="entry name" value="NYN"/>
</dbReference>
<dbReference type="VEuPathDB" id="FungiDB:PYU1_G006908"/>
<evidence type="ECO:0000259" key="2">
    <source>
        <dbReference type="Pfam" id="PF01936"/>
    </source>
</evidence>
<dbReference type="Proteomes" id="UP000019132">
    <property type="component" value="Unassembled WGS sequence"/>
</dbReference>
<reference evidence="3" key="3">
    <citation type="submission" date="2015-02" db="UniProtKB">
        <authorList>
            <consortium name="EnsemblProtists"/>
        </authorList>
    </citation>
    <scope>IDENTIFICATION</scope>
    <source>
        <strain evidence="3">DAOM BR144</strain>
    </source>
</reference>
<reference evidence="4" key="2">
    <citation type="submission" date="2010-04" db="EMBL/GenBank/DDBJ databases">
        <authorList>
            <person name="Buell R."/>
            <person name="Hamilton J."/>
            <person name="Hostetler J."/>
        </authorList>
    </citation>
    <scope>NUCLEOTIDE SEQUENCE [LARGE SCALE GENOMIC DNA]</scope>
    <source>
        <strain evidence="4">DAOM:BR144</strain>
    </source>
</reference>
<feature type="compositionally biased region" description="Basic and acidic residues" evidence="1">
    <location>
        <begin position="225"/>
        <end position="235"/>
    </location>
</feature>
<dbReference type="HOGENOM" id="CLU_061695_0_0_1"/>
<feature type="domain" description="NYN" evidence="2">
    <location>
        <begin position="97"/>
        <end position="168"/>
    </location>
</feature>
<organism evidence="3 4">
    <name type="scientific">Globisporangium ultimum (strain ATCC 200006 / CBS 805.95 / DAOM BR144)</name>
    <name type="common">Pythium ultimum</name>
    <dbReference type="NCBI Taxonomy" id="431595"/>
    <lineage>
        <taxon>Eukaryota</taxon>
        <taxon>Sar</taxon>
        <taxon>Stramenopiles</taxon>
        <taxon>Oomycota</taxon>
        <taxon>Peronosporomycetes</taxon>
        <taxon>Pythiales</taxon>
        <taxon>Pythiaceae</taxon>
        <taxon>Globisporangium</taxon>
    </lineage>
</organism>
<dbReference type="EnsemblProtists" id="PYU1_T006923">
    <property type="protein sequence ID" value="PYU1_T006923"/>
    <property type="gene ID" value="PYU1_G006908"/>
</dbReference>
<evidence type="ECO:0000313" key="3">
    <source>
        <dbReference type="EnsemblProtists" id="PYU1_T006923"/>
    </source>
</evidence>
<accession>K3WPN1</accession>
<evidence type="ECO:0000256" key="1">
    <source>
        <dbReference type="SAM" id="MobiDB-lite"/>
    </source>
</evidence>
<proteinExistence type="predicted"/>
<dbReference type="GO" id="GO:0004540">
    <property type="term" value="F:RNA nuclease activity"/>
    <property type="evidence" value="ECO:0007669"/>
    <property type="project" value="InterPro"/>
</dbReference>
<protein>
    <recommendedName>
        <fullName evidence="2">NYN domain-containing protein</fullName>
    </recommendedName>
</protein>